<gene>
    <name evidence="2" type="ORF">J2S59_002225</name>
</gene>
<dbReference type="SUPFAM" id="SSF56281">
    <property type="entry name" value="Metallo-hydrolase/oxidoreductase"/>
    <property type="match status" value="1"/>
</dbReference>
<reference evidence="2 3" key="1">
    <citation type="submission" date="2023-07" db="EMBL/GenBank/DDBJ databases">
        <title>Sequencing the genomes of 1000 actinobacteria strains.</title>
        <authorList>
            <person name="Klenk H.-P."/>
        </authorList>
    </citation>
    <scope>NUCLEOTIDE SEQUENCE [LARGE SCALE GENOMIC DNA]</scope>
    <source>
        <strain evidence="2 3">GD13</strain>
    </source>
</reference>
<dbReference type="Gene3D" id="3.60.15.10">
    <property type="entry name" value="Ribonuclease Z/Hydroxyacylglutathione hydrolase-like"/>
    <property type="match status" value="1"/>
</dbReference>
<sequence>MSDPTLEPDTGLVELRPGCWGWRTAFADLTLGVVTGRDGAVVVDTGPTEAHATAFADAIEARGLGPVVAVVNTHVHWDHVLGNAVFADRWPDAVVLAQENAAAATIAHVEEFRRTLAEPGSPYAASEHLDGLRTARVRPATDTLSSARVLDLGDRYVEVIHPGPAHTDGDVVVHVPDAALVFVGDLVEESAPPSYGEDSFPLTWHTALDLVVQMLPEHAVVVPGHGAPVGRAFVEEQRGGIGVVATTISDLAGRGISPGDALGASTWPFPVEALEHAVRRGYAHLPRGARQLPLA</sequence>
<evidence type="ECO:0000259" key="1">
    <source>
        <dbReference type="SMART" id="SM00849"/>
    </source>
</evidence>
<dbReference type="Pfam" id="PF00753">
    <property type="entry name" value="Lactamase_B"/>
    <property type="match status" value="1"/>
</dbReference>
<organism evidence="2 3">
    <name type="scientific">Nocardioides massiliensis</name>
    <dbReference type="NCBI Taxonomy" id="1325935"/>
    <lineage>
        <taxon>Bacteria</taxon>
        <taxon>Bacillati</taxon>
        <taxon>Actinomycetota</taxon>
        <taxon>Actinomycetes</taxon>
        <taxon>Propionibacteriales</taxon>
        <taxon>Nocardioidaceae</taxon>
        <taxon>Nocardioides</taxon>
    </lineage>
</organism>
<dbReference type="RefSeq" id="WP_181641575.1">
    <property type="nucleotide sequence ID" value="NZ_CCXJ01000099.1"/>
</dbReference>
<dbReference type="SMART" id="SM00849">
    <property type="entry name" value="Lactamase_B"/>
    <property type="match status" value="1"/>
</dbReference>
<protein>
    <submittedName>
        <fullName evidence="2">Glyoxylase-like metal-dependent hydrolase (Beta-lactamase superfamily II)</fullName>
    </submittedName>
</protein>
<dbReference type="InterPro" id="IPR050855">
    <property type="entry name" value="NDM-1-like"/>
</dbReference>
<comment type="caution">
    <text evidence="2">The sequence shown here is derived from an EMBL/GenBank/DDBJ whole genome shotgun (WGS) entry which is preliminary data.</text>
</comment>
<feature type="domain" description="Metallo-beta-lactamase" evidence="1">
    <location>
        <begin position="28"/>
        <end position="225"/>
    </location>
</feature>
<dbReference type="InterPro" id="IPR001279">
    <property type="entry name" value="Metallo-B-lactamas"/>
</dbReference>
<dbReference type="PANTHER" id="PTHR42951:SF4">
    <property type="entry name" value="ACYL-COENZYME A THIOESTERASE MBLAC2"/>
    <property type="match status" value="1"/>
</dbReference>
<dbReference type="EMBL" id="JAUSQM010000001">
    <property type="protein sequence ID" value="MDP9822416.1"/>
    <property type="molecule type" value="Genomic_DNA"/>
</dbReference>
<name>A0ABT9NPQ1_9ACTN</name>
<dbReference type="PANTHER" id="PTHR42951">
    <property type="entry name" value="METALLO-BETA-LACTAMASE DOMAIN-CONTAINING"/>
    <property type="match status" value="1"/>
</dbReference>
<evidence type="ECO:0000313" key="3">
    <source>
        <dbReference type="Proteomes" id="UP001240447"/>
    </source>
</evidence>
<evidence type="ECO:0000313" key="2">
    <source>
        <dbReference type="EMBL" id="MDP9822416.1"/>
    </source>
</evidence>
<accession>A0ABT9NPQ1</accession>
<proteinExistence type="predicted"/>
<dbReference type="Proteomes" id="UP001240447">
    <property type="component" value="Unassembled WGS sequence"/>
</dbReference>
<dbReference type="InterPro" id="IPR036866">
    <property type="entry name" value="RibonucZ/Hydroxyglut_hydro"/>
</dbReference>
<dbReference type="CDD" id="cd16282">
    <property type="entry name" value="metallo-hydrolase-like_MBL-fold"/>
    <property type="match status" value="1"/>
</dbReference>
<keyword evidence="3" id="KW-1185">Reference proteome</keyword>